<evidence type="ECO:0000313" key="4">
    <source>
        <dbReference type="Proteomes" id="UP000236291"/>
    </source>
</evidence>
<keyword evidence="1" id="KW-0863">Zinc-finger</keyword>
<reference evidence="3 4" key="1">
    <citation type="journal article" date="2014" name="Am. J. Bot.">
        <title>Genome assembly and annotation for red clover (Trifolium pratense; Fabaceae).</title>
        <authorList>
            <person name="Istvanek J."/>
            <person name="Jaros M."/>
            <person name="Krenek A."/>
            <person name="Repkova J."/>
        </authorList>
    </citation>
    <scope>NUCLEOTIDE SEQUENCE [LARGE SCALE GENOMIC DNA]</scope>
    <source>
        <strain evidence="4">cv. Tatra</strain>
        <tissue evidence="3">Young leaves</tissue>
    </source>
</reference>
<accession>A0A2K3KSY8</accession>
<dbReference type="AlphaFoldDB" id="A0A2K3KSY8"/>
<dbReference type="InterPro" id="IPR036875">
    <property type="entry name" value="Znf_CCHC_sf"/>
</dbReference>
<dbReference type="Proteomes" id="UP000236291">
    <property type="component" value="Unassembled WGS sequence"/>
</dbReference>
<gene>
    <name evidence="3" type="ORF">L195_g056700</name>
</gene>
<organism evidence="3 4">
    <name type="scientific">Trifolium pratense</name>
    <name type="common">Red clover</name>
    <dbReference type="NCBI Taxonomy" id="57577"/>
    <lineage>
        <taxon>Eukaryota</taxon>
        <taxon>Viridiplantae</taxon>
        <taxon>Streptophyta</taxon>
        <taxon>Embryophyta</taxon>
        <taxon>Tracheophyta</taxon>
        <taxon>Spermatophyta</taxon>
        <taxon>Magnoliopsida</taxon>
        <taxon>eudicotyledons</taxon>
        <taxon>Gunneridae</taxon>
        <taxon>Pentapetalae</taxon>
        <taxon>rosids</taxon>
        <taxon>fabids</taxon>
        <taxon>Fabales</taxon>
        <taxon>Fabaceae</taxon>
        <taxon>Papilionoideae</taxon>
        <taxon>50 kb inversion clade</taxon>
        <taxon>NPAAA clade</taxon>
        <taxon>Hologalegina</taxon>
        <taxon>IRL clade</taxon>
        <taxon>Trifolieae</taxon>
        <taxon>Trifolium</taxon>
    </lineage>
</organism>
<dbReference type="PROSITE" id="PS50158">
    <property type="entry name" value="ZF_CCHC"/>
    <property type="match status" value="1"/>
</dbReference>
<dbReference type="STRING" id="57577.A0A2K3KSY8"/>
<evidence type="ECO:0000313" key="3">
    <source>
        <dbReference type="EMBL" id="PNX69407.1"/>
    </source>
</evidence>
<dbReference type="InterPro" id="IPR025836">
    <property type="entry name" value="Zn_knuckle_CX2CX4HX4C"/>
</dbReference>
<feature type="domain" description="CCHC-type" evidence="2">
    <location>
        <begin position="200"/>
        <end position="213"/>
    </location>
</feature>
<dbReference type="GO" id="GO:0008270">
    <property type="term" value="F:zinc ion binding"/>
    <property type="evidence" value="ECO:0007669"/>
    <property type="project" value="UniProtKB-KW"/>
</dbReference>
<dbReference type="PANTHER" id="PTHR31286">
    <property type="entry name" value="GLYCINE-RICH CELL WALL STRUCTURAL PROTEIN 1.8-LIKE"/>
    <property type="match status" value="1"/>
</dbReference>
<sequence>MEDWKKIDLFKDEEEGFAIEGNELVEDDTFNRSLVGKIWTTNSFNARIFKQVIVQAWRLKNPVEVQELNKNLFLFKFTTKRDAEGVLKNGPWSFDRNLVILERISGEEQPSKLEMFNGVFWARVYDLPLKLRTDVVAVKLGDTMGKFVEVDNNEGNRMGKCLRIKTTVDLRKPLKRGTVITYQGKSLRVFFKYERLPTFCYACGKIGHQIKDCETLEGNTDTGFDEIEEKDCPF</sequence>
<evidence type="ECO:0000259" key="2">
    <source>
        <dbReference type="PROSITE" id="PS50158"/>
    </source>
</evidence>
<keyword evidence="1" id="KW-0479">Metal-binding</keyword>
<dbReference type="Pfam" id="PF14111">
    <property type="entry name" value="DUF4283"/>
    <property type="match status" value="1"/>
</dbReference>
<dbReference type="InterPro" id="IPR025558">
    <property type="entry name" value="DUF4283"/>
</dbReference>
<dbReference type="InterPro" id="IPR040256">
    <property type="entry name" value="At4g02000-like"/>
</dbReference>
<comment type="caution">
    <text evidence="3">The sequence shown here is derived from an EMBL/GenBank/DDBJ whole genome shotgun (WGS) entry which is preliminary data.</text>
</comment>
<feature type="non-terminal residue" evidence="3">
    <location>
        <position position="234"/>
    </location>
</feature>
<dbReference type="SUPFAM" id="SSF57756">
    <property type="entry name" value="Retrovirus zinc finger-like domains"/>
    <property type="match status" value="1"/>
</dbReference>
<dbReference type="Pfam" id="PF14392">
    <property type="entry name" value="zf-CCHC_4"/>
    <property type="match status" value="1"/>
</dbReference>
<name>A0A2K3KSY8_TRIPR</name>
<dbReference type="InterPro" id="IPR001878">
    <property type="entry name" value="Znf_CCHC"/>
</dbReference>
<dbReference type="EMBL" id="ASHM01108639">
    <property type="protein sequence ID" value="PNX69407.1"/>
    <property type="molecule type" value="Genomic_DNA"/>
</dbReference>
<dbReference type="PANTHER" id="PTHR31286:SF167">
    <property type="entry name" value="OS09G0268800 PROTEIN"/>
    <property type="match status" value="1"/>
</dbReference>
<reference evidence="3 4" key="2">
    <citation type="journal article" date="2017" name="Front. Plant Sci.">
        <title>Gene Classification and Mining of Molecular Markers Useful in Red Clover (Trifolium pratense) Breeding.</title>
        <authorList>
            <person name="Istvanek J."/>
            <person name="Dluhosova J."/>
            <person name="Dluhos P."/>
            <person name="Patkova L."/>
            <person name="Nedelnik J."/>
            <person name="Repkova J."/>
        </authorList>
    </citation>
    <scope>NUCLEOTIDE SEQUENCE [LARGE SCALE GENOMIC DNA]</scope>
    <source>
        <strain evidence="4">cv. Tatra</strain>
        <tissue evidence="3">Young leaves</tissue>
    </source>
</reference>
<dbReference type="GO" id="GO:0003676">
    <property type="term" value="F:nucleic acid binding"/>
    <property type="evidence" value="ECO:0007669"/>
    <property type="project" value="InterPro"/>
</dbReference>
<protein>
    <submittedName>
        <fullName evidence="3">Cysteine desulfurase mitochondrial-like</fullName>
    </submittedName>
</protein>
<evidence type="ECO:0000256" key="1">
    <source>
        <dbReference type="PROSITE-ProRule" id="PRU00047"/>
    </source>
</evidence>
<keyword evidence="1" id="KW-0862">Zinc</keyword>
<proteinExistence type="predicted"/>